<keyword evidence="2" id="KW-1185">Reference proteome</keyword>
<comment type="caution">
    <text evidence="1">The sequence shown here is derived from an EMBL/GenBank/DDBJ whole genome shotgun (WGS) entry which is preliminary data.</text>
</comment>
<proteinExistence type="predicted"/>
<sequence length="138" mass="15603">MSHAWNMVKLDGMWFHVDATNNDSDIPYVTYNSSDNLVASNYTFDDSFEIDSQIPSYKSTKDSYDYYVKQGLYASSESQLQTLIDQGFASGDDFYIKVASAIPTDKTIEILYDRFQNNASAADYNLYGSVMNVLAVMK</sequence>
<name>A0ABW0R6M7_9BACL</name>
<evidence type="ECO:0000313" key="1">
    <source>
        <dbReference type="EMBL" id="MFC5532623.1"/>
    </source>
</evidence>
<organism evidence="1 2">
    <name type="scientific">Cohnella yongneupensis</name>
    <dbReference type="NCBI Taxonomy" id="425006"/>
    <lineage>
        <taxon>Bacteria</taxon>
        <taxon>Bacillati</taxon>
        <taxon>Bacillota</taxon>
        <taxon>Bacilli</taxon>
        <taxon>Bacillales</taxon>
        <taxon>Paenibacillaceae</taxon>
        <taxon>Cohnella</taxon>
    </lineage>
</organism>
<evidence type="ECO:0008006" key="3">
    <source>
        <dbReference type="Google" id="ProtNLM"/>
    </source>
</evidence>
<accession>A0ABW0R6M7</accession>
<dbReference type="EMBL" id="JBHSNC010000059">
    <property type="protein sequence ID" value="MFC5532623.1"/>
    <property type="molecule type" value="Genomic_DNA"/>
</dbReference>
<dbReference type="RefSeq" id="WP_378114611.1">
    <property type="nucleotide sequence ID" value="NZ_JBHSNC010000059.1"/>
</dbReference>
<protein>
    <recommendedName>
        <fullName evidence="3">Transglutaminase-like domain-containing protein</fullName>
    </recommendedName>
</protein>
<dbReference type="InterPro" id="IPR038765">
    <property type="entry name" value="Papain-like_cys_pep_sf"/>
</dbReference>
<gene>
    <name evidence="1" type="ORF">ACFPQ4_24655</name>
</gene>
<dbReference type="Proteomes" id="UP001596108">
    <property type="component" value="Unassembled WGS sequence"/>
</dbReference>
<evidence type="ECO:0000313" key="2">
    <source>
        <dbReference type="Proteomes" id="UP001596108"/>
    </source>
</evidence>
<reference evidence="2" key="1">
    <citation type="journal article" date="2019" name="Int. J. Syst. Evol. Microbiol.">
        <title>The Global Catalogue of Microorganisms (GCM) 10K type strain sequencing project: providing services to taxonomists for standard genome sequencing and annotation.</title>
        <authorList>
            <consortium name="The Broad Institute Genomics Platform"/>
            <consortium name="The Broad Institute Genome Sequencing Center for Infectious Disease"/>
            <person name="Wu L."/>
            <person name="Ma J."/>
        </authorList>
    </citation>
    <scope>NUCLEOTIDE SEQUENCE [LARGE SCALE GENOMIC DNA]</scope>
    <source>
        <strain evidence="2">CGMCC 1.18578</strain>
    </source>
</reference>
<dbReference type="SUPFAM" id="SSF54001">
    <property type="entry name" value="Cysteine proteinases"/>
    <property type="match status" value="1"/>
</dbReference>